<keyword evidence="4" id="KW-1185">Reference proteome</keyword>
<evidence type="ECO:0000256" key="2">
    <source>
        <dbReference type="SAM" id="SignalP"/>
    </source>
</evidence>
<proteinExistence type="predicted"/>
<evidence type="ECO:0000256" key="1">
    <source>
        <dbReference type="SAM" id="MobiDB-lite"/>
    </source>
</evidence>
<dbReference type="Proteomes" id="UP000306509">
    <property type="component" value="Unassembled WGS sequence"/>
</dbReference>
<gene>
    <name evidence="3" type="primary">lipO_10</name>
    <name evidence="3" type="ORF">DSM106044_03535</name>
</gene>
<dbReference type="EMBL" id="QGQD01000068">
    <property type="protein sequence ID" value="TLC99584.1"/>
    <property type="molecule type" value="Genomic_DNA"/>
</dbReference>
<name>A0A4U8Q451_9FIRM</name>
<evidence type="ECO:0000313" key="3">
    <source>
        <dbReference type="EMBL" id="TLC99584.1"/>
    </source>
</evidence>
<dbReference type="AlphaFoldDB" id="A0A4U8Q451"/>
<dbReference type="SUPFAM" id="SSF53850">
    <property type="entry name" value="Periplasmic binding protein-like II"/>
    <property type="match status" value="1"/>
</dbReference>
<dbReference type="PROSITE" id="PS51257">
    <property type="entry name" value="PROKAR_LIPOPROTEIN"/>
    <property type="match status" value="1"/>
</dbReference>
<evidence type="ECO:0000313" key="4">
    <source>
        <dbReference type="Proteomes" id="UP000306509"/>
    </source>
</evidence>
<dbReference type="InterPro" id="IPR050490">
    <property type="entry name" value="Bact_solute-bd_prot1"/>
</dbReference>
<feature type="signal peptide" evidence="2">
    <location>
        <begin position="1"/>
        <end position="17"/>
    </location>
</feature>
<feature type="compositionally biased region" description="Basic and acidic residues" evidence="1">
    <location>
        <begin position="45"/>
        <end position="58"/>
    </location>
</feature>
<dbReference type="Gene3D" id="3.40.190.10">
    <property type="entry name" value="Periplasmic binding protein-like II"/>
    <property type="match status" value="2"/>
</dbReference>
<protein>
    <submittedName>
        <fullName evidence="3">Lipoprotein LplA</fullName>
    </submittedName>
</protein>
<keyword evidence="2" id="KW-0732">Signal</keyword>
<feature type="chain" id="PRO_5038403739" evidence="2">
    <location>
        <begin position="18"/>
        <end position="539"/>
    </location>
</feature>
<sequence length="539" mass="60203" precursor="true">MKSKFVKRLLSVMVASAMVLSMLSGCGSSEKKDGQTASGGEEAVSDSKEAVSDSKEVASDEDIEVWGTNTGYLPVEAGSELYNLYKEMMGVGIVQPYVEWNGGETYLEQLNLRIAAGDMPDVFSPWNGIESELIESGALLDLTDLLQEKAPHLWESIPEEMWDAVKANDPTGENRIYVIPQVLNYGRNGGMIRQDWLDSLGLKMPTTQEEFVEVLRAFKNDDPNGNGVADEIATGGRAEVRWMGQMFGQYGIAMWEGYPQWDIYDGELTYSAVTQNMKDCLEWMSELYAEGLLDPETLLNDKSAWDGKINSGVVGVWEHLPQECYNYAENIYTGTGVKPQIAILPAISAPGYEGYYTHRQMNGGGFVVANTEDEEKIDKIMKVLDAYGNQDMWMEFYNGVEGMHSEVIDGKAVRLPDDPSTQQNLVLAPYNSIATIDFQVNVLSTQLTEDREWAVSQAVENVQKNQEYVKSFAGDGMPDSIYSDFPDIGNRTLYVEYATKIIAGEYPIDKFDEFVEKWYASGGKEVTELAREWYANKTK</sequence>
<dbReference type="STRING" id="180332.GCA_000797495_01588"/>
<organism evidence="3 4">
    <name type="scientific">Robinsoniella peoriensis</name>
    <dbReference type="NCBI Taxonomy" id="180332"/>
    <lineage>
        <taxon>Bacteria</taxon>
        <taxon>Bacillati</taxon>
        <taxon>Bacillota</taxon>
        <taxon>Clostridia</taxon>
        <taxon>Lachnospirales</taxon>
        <taxon>Lachnospiraceae</taxon>
        <taxon>Robinsoniella</taxon>
    </lineage>
</organism>
<feature type="region of interest" description="Disordered" evidence="1">
    <location>
        <begin position="27"/>
        <end position="60"/>
    </location>
</feature>
<dbReference type="PANTHER" id="PTHR43649">
    <property type="entry name" value="ARABINOSE-BINDING PROTEIN-RELATED"/>
    <property type="match status" value="1"/>
</dbReference>
<dbReference type="RefSeq" id="WP_138003177.1">
    <property type="nucleotide sequence ID" value="NZ_QGQD01000068.1"/>
</dbReference>
<keyword evidence="3" id="KW-0449">Lipoprotein</keyword>
<reference evidence="3 4" key="1">
    <citation type="journal article" date="2019" name="Anaerobe">
        <title>Detection of Robinsoniella peoriensis in multiple bone samples of a trauma patient.</title>
        <authorList>
            <person name="Schrottner P."/>
            <person name="Hartwich K."/>
            <person name="Bunk B."/>
            <person name="Schober I."/>
            <person name="Helbig S."/>
            <person name="Rudolph W.W."/>
            <person name="Gunzer F."/>
        </authorList>
    </citation>
    <scope>NUCLEOTIDE SEQUENCE [LARGE SCALE GENOMIC DNA]</scope>
    <source>
        <strain evidence="3 4">DSM 106044</strain>
    </source>
</reference>
<comment type="caution">
    <text evidence="3">The sequence shown here is derived from an EMBL/GenBank/DDBJ whole genome shotgun (WGS) entry which is preliminary data.</text>
</comment>
<dbReference type="PANTHER" id="PTHR43649:SF12">
    <property type="entry name" value="DIACETYLCHITOBIOSE BINDING PROTEIN DASA"/>
    <property type="match status" value="1"/>
</dbReference>
<accession>A0A4U8Q451</accession>